<accession>A0A8H6FYW3</accession>
<evidence type="ECO:0000313" key="3">
    <source>
        <dbReference type="Proteomes" id="UP000578531"/>
    </source>
</evidence>
<evidence type="ECO:0008006" key="4">
    <source>
        <dbReference type="Google" id="ProtNLM"/>
    </source>
</evidence>
<proteinExistence type="predicted"/>
<reference evidence="2 3" key="1">
    <citation type="journal article" date="2020" name="Genomics">
        <title>Complete, high-quality genomes from long-read metagenomic sequencing of two wolf lichen thalli reveals enigmatic genome architecture.</title>
        <authorList>
            <person name="McKenzie S.K."/>
            <person name="Walston R.F."/>
            <person name="Allen J.L."/>
        </authorList>
    </citation>
    <scope>NUCLEOTIDE SEQUENCE [LARGE SCALE GENOMIC DNA]</scope>
    <source>
        <strain evidence="2">WasteWater2</strain>
    </source>
</reference>
<organism evidence="2 3">
    <name type="scientific">Letharia columbiana</name>
    <dbReference type="NCBI Taxonomy" id="112416"/>
    <lineage>
        <taxon>Eukaryota</taxon>
        <taxon>Fungi</taxon>
        <taxon>Dikarya</taxon>
        <taxon>Ascomycota</taxon>
        <taxon>Pezizomycotina</taxon>
        <taxon>Lecanoromycetes</taxon>
        <taxon>OSLEUM clade</taxon>
        <taxon>Lecanoromycetidae</taxon>
        <taxon>Lecanorales</taxon>
        <taxon>Lecanorineae</taxon>
        <taxon>Parmeliaceae</taxon>
        <taxon>Letharia</taxon>
    </lineage>
</organism>
<comment type="caution">
    <text evidence="2">The sequence shown here is derived from an EMBL/GenBank/DDBJ whole genome shotgun (WGS) entry which is preliminary data.</text>
</comment>
<dbReference type="RefSeq" id="XP_037166586.1">
    <property type="nucleotide sequence ID" value="XM_037306648.1"/>
</dbReference>
<feature type="compositionally biased region" description="Low complexity" evidence="1">
    <location>
        <begin position="898"/>
        <end position="919"/>
    </location>
</feature>
<keyword evidence="3" id="KW-1185">Reference proteome</keyword>
<dbReference type="GeneID" id="59286391"/>
<dbReference type="EMBL" id="JACCJC010000015">
    <property type="protein sequence ID" value="KAF6237258.1"/>
    <property type="molecule type" value="Genomic_DNA"/>
</dbReference>
<feature type="region of interest" description="Disordered" evidence="1">
    <location>
        <begin position="948"/>
        <end position="1013"/>
    </location>
</feature>
<sequence length="1013" mass="111838">MCGTTNPIDVRGVPCALKPHLNEGVGRKVLGSLSQHGCQRSFLDWVKNFRRDDPVIEKEELLMCPMLWCRNSFKDVDATVCHVFTCPRLSNGWYWCPYCKRPERFLECDKGCDIILRPRLQKRGAKLAVTFFRWLGRRRSLKKTVDTARKVELEDTARDERIRRGSYKGELGKGRQTLALDTEKPGLCLSNLSQGSSHAHDLNTRADAVYAGWVNEKAKYPGDRSGAAEITGGDVSRSELPSRQRVNVRSLHEMFGSTPFDTLEAGSDSTDDRKLGLQALVSPPLIDMFDASVPTDLELPTVDPVYWTAELRDRASFNIADAHTVTSFSTSQDLQADSVYGQNHPSADTLGESFTKFSHFLDADADGASSPFHNLHEGIANICPNMPSLGLDFPGPQTASPSTPSPSLISQLSSAVSLSSRTSTLISPTSNLGSQDSRIRQVPAVSAVANLEDGINAWRSQSSTLPPPNFEETQSQARLAKLRANTIPASDSTGYHRYSSSERQQIPIQTQRLGTEADYDHGPHLGANPAQIRTQVEELLGLVRIVNNEWMQRLLPSPELHIRCSSLSARTLLAKGIYTLKNWLCGKLESNFEEVFSFMHVAFAAAFILHHKDESHCWDAFFQDALQLQHAMVDREGKFMFVTAMDRWWWLPGQQIPNSNANPHSPVIWNPSQELSIGGDQAALLQELRNSKVFRVCTGFLDGFEEATIMEKNRSFPGAAVAARTDLPRIGELVKKIIRPLEQRKGIEAFQANLANASFGICGGTLREIREVEVVLVSSARFSSQALEVFERFQNDVMTQCNTAMGSSNRMWRNQYYIADLKDIMDILGEPERHQGFDFASRYPLNTSVLAVNCTHEISVGSPTSLSSRSTGGLTVGSSPNSLATRTSMDLSKMDDVSTQTTSPSAASQASTPPTSSSCSISTSNVEICHLCGERFTGAPANARSNLTRHLRTSPKHNKDAGLKCPELDCHAKPKRSDNLGGHLKRKHGLTSPSELEQAMKKSRELSTVPENA</sequence>
<feature type="compositionally biased region" description="Polar residues" evidence="1">
    <location>
        <begin position="880"/>
        <end position="890"/>
    </location>
</feature>
<dbReference type="AlphaFoldDB" id="A0A8H6FYW3"/>
<feature type="compositionally biased region" description="Basic and acidic residues" evidence="1">
    <location>
        <begin position="957"/>
        <end position="978"/>
    </location>
</feature>
<protein>
    <recommendedName>
        <fullName evidence="4">C2H2-type domain-containing protein</fullName>
    </recommendedName>
</protein>
<name>A0A8H6FYW3_9LECA</name>
<dbReference type="OrthoDB" id="5351788at2759"/>
<dbReference type="Proteomes" id="UP000578531">
    <property type="component" value="Unassembled WGS sequence"/>
</dbReference>
<feature type="compositionally biased region" description="Low complexity" evidence="1">
    <location>
        <begin position="862"/>
        <end position="879"/>
    </location>
</feature>
<evidence type="ECO:0000313" key="2">
    <source>
        <dbReference type="EMBL" id="KAF6237258.1"/>
    </source>
</evidence>
<gene>
    <name evidence="2" type="ORF">HO173_004727</name>
</gene>
<evidence type="ECO:0000256" key="1">
    <source>
        <dbReference type="SAM" id="MobiDB-lite"/>
    </source>
</evidence>
<dbReference type="Gene3D" id="3.30.160.60">
    <property type="entry name" value="Classic Zinc Finger"/>
    <property type="match status" value="1"/>
</dbReference>
<feature type="region of interest" description="Disordered" evidence="1">
    <location>
        <begin position="862"/>
        <end position="919"/>
    </location>
</feature>